<evidence type="ECO:0000256" key="1">
    <source>
        <dbReference type="SAM" id="MobiDB-lite"/>
    </source>
</evidence>
<proteinExistence type="predicted"/>
<name>A0A6S6YNR4_9BURK</name>
<dbReference type="EMBL" id="CADIJX010000001">
    <property type="protein sequence ID" value="CAB3624568.1"/>
    <property type="molecule type" value="Genomic_DNA"/>
</dbReference>
<evidence type="ECO:0000313" key="2">
    <source>
        <dbReference type="EMBL" id="CAB3624568.1"/>
    </source>
</evidence>
<gene>
    <name evidence="2" type="ORF">LMG3431_00035</name>
</gene>
<sequence>MNGRKARALRRAASRMTAGMPARQLRTEQGYLVPVHTGKLDAMGKPIMRQAPVTGTSRHSPTSTRAVYQKLKKVYGHTDLGALK</sequence>
<organism evidence="2 3">
    <name type="scientific">Achromobacter pestifer</name>
    <dbReference type="NCBI Taxonomy" id="1353889"/>
    <lineage>
        <taxon>Bacteria</taxon>
        <taxon>Pseudomonadati</taxon>
        <taxon>Pseudomonadota</taxon>
        <taxon>Betaproteobacteria</taxon>
        <taxon>Burkholderiales</taxon>
        <taxon>Alcaligenaceae</taxon>
        <taxon>Achromobacter</taxon>
    </lineage>
</organism>
<evidence type="ECO:0000313" key="3">
    <source>
        <dbReference type="Proteomes" id="UP000494108"/>
    </source>
</evidence>
<protein>
    <submittedName>
        <fullName evidence="2">Uncharacterized protein</fullName>
    </submittedName>
</protein>
<keyword evidence="3" id="KW-1185">Reference proteome</keyword>
<feature type="region of interest" description="Disordered" evidence="1">
    <location>
        <begin position="1"/>
        <end position="25"/>
    </location>
</feature>
<accession>A0A6S6YNR4</accession>
<dbReference type="Proteomes" id="UP000494108">
    <property type="component" value="Unassembled WGS sequence"/>
</dbReference>
<dbReference type="RefSeq" id="WP_175172406.1">
    <property type="nucleotide sequence ID" value="NZ_CADIJX010000001.1"/>
</dbReference>
<reference evidence="2 3" key="1">
    <citation type="submission" date="2020-04" db="EMBL/GenBank/DDBJ databases">
        <authorList>
            <person name="De Canck E."/>
        </authorList>
    </citation>
    <scope>NUCLEOTIDE SEQUENCE [LARGE SCALE GENOMIC DNA]</scope>
    <source>
        <strain evidence="2 3">LMG 3431</strain>
    </source>
</reference>
<dbReference type="AlphaFoldDB" id="A0A6S6YNR4"/>
<feature type="compositionally biased region" description="Basic residues" evidence="1">
    <location>
        <begin position="1"/>
        <end position="13"/>
    </location>
</feature>